<proteinExistence type="predicted"/>
<sequence length="194" mass="22173">MKYTHITISREYGSGGRLIAEQAAKKLSIPLYDKKAIQETSDQSGLLASCIEESESRTASLLYNIYLNSQTTTVNDQAFMAQANAIEKLSRQGHSVFLGNCSDYILRDNQNVLKVFIYAPVFEKIERLKSIYGEPDNISVAYLKKYDKKRAAYYNYYAINRQWGEPRNYHLMINSTIGIEESTQLIVNAFLGRR</sequence>
<evidence type="ECO:0000313" key="1">
    <source>
        <dbReference type="EMBL" id="QBE97307.1"/>
    </source>
</evidence>
<dbReference type="KEGG" id="bpro:PMF13cell1_02863"/>
<keyword evidence="1" id="KW-0418">Kinase</keyword>
<protein>
    <submittedName>
        <fullName evidence="1">Cytidylate kinase</fullName>
        <ecNumber evidence="1">2.7.4.25</ecNumber>
    </submittedName>
</protein>
<dbReference type="GO" id="GO:0016301">
    <property type="term" value="F:kinase activity"/>
    <property type="evidence" value="ECO:0007669"/>
    <property type="project" value="UniProtKB-KW"/>
</dbReference>
<accession>A0A4P6M1U7</accession>
<gene>
    <name evidence="1" type="primary">cmk_5</name>
    <name evidence="1" type="ORF">PMF13cell1_02863</name>
</gene>
<dbReference type="Proteomes" id="UP000289794">
    <property type="component" value="Chromosome"/>
</dbReference>
<dbReference type="EC" id="2.7.4.25" evidence="1"/>
<dbReference type="EMBL" id="CP035945">
    <property type="protein sequence ID" value="QBE97307.1"/>
    <property type="molecule type" value="Genomic_DNA"/>
</dbReference>
<dbReference type="Pfam" id="PF13189">
    <property type="entry name" value="Cytidylate_kin2"/>
    <property type="match status" value="1"/>
</dbReference>
<organism evidence="1 2">
    <name type="scientific">Blautia producta</name>
    <dbReference type="NCBI Taxonomy" id="33035"/>
    <lineage>
        <taxon>Bacteria</taxon>
        <taxon>Bacillati</taxon>
        <taxon>Bacillota</taxon>
        <taxon>Clostridia</taxon>
        <taxon>Lachnospirales</taxon>
        <taxon>Lachnospiraceae</taxon>
        <taxon>Blautia</taxon>
    </lineage>
</organism>
<name>A0A4P6M1U7_9FIRM</name>
<dbReference type="AlphaFoldDB" id="A0A4P6M1U7"/>
<dbReference type="Gene3D" id="3.40.50.300">
    <property type="entry name" value="P-loop containing nucleotide triphosphate hydrolases"/>
    <property type="match status" value="1"/>
</dbReference>
<reference evidence="1 2" key="1">
    <citation type="submission" date="2019-01" db="EMBL/GenBank/DDBJ databases">
        <title>PMF-metabolizing Aryl O-demethylase.</title>
        <authorList>
            <person name="Kim M."/>
        </authorList>
    </citation>
    <scope>NUCLEOTIDE SEQUENCE [LARGE SCALE GENOMIC DNA]</scope>
    <source>
        <strain evidence="1 2">PMF1</strain>
    </source>
</reference>
<dbReference type="RefSeq" id="WP_165392467.1">
    <property type="nucleotide sequence ID" value="NZ_CP035945.1"/>
</dbReference>
<evidence type="ECO:0000313" key="2">
    <source>
        <dbReference type="Proteomes" id="UP000289794"/>
    </source>
</evidence>
<dbReference type="InterPro" id="IPR027417">
    <property type="entry name" value="P-loop_NTPase"/>
</dbReference>
<keyword evidence="1" id="KW-0808">Transferase</keyword>
<dbReference type="SUPFAM" id="SSF52540">
    <property type="entry name" value="P-loop containing nucleoside triphosphate hydrolases"/>
    <property type="match status" value="1"/>
</dbReference>